<evidence type="ECO:0000256" key="1">
    <source>
        <dbReference type="SAM" id="MobiDB-lite"/>
    </source>
</evidence>
<feature type="region of interest" description="Disordered" evidence="1">
    <location>
        <begin position="88"/>
        <end position="111"/>
    </location>
</feature>
<accession>A0A7R9PPW0</accession>
<dbReference type="AlphaFoldDB" id="A0A7R9PPW0"/>
<organism evidence="3">
    <name type="scientific">Timema genevievae</name>
    <name type="common">Walking stick</name>
    <dbReference type="NCBI Taxonomy" id="629358"/>
    <lineage>
        <taxon>Eukaryota</taxon>
        <taxon>Metazoa</taxon>
        <taxon>Ecdysozoa</taxon>
        <taxon>Arthropoda</taxon>
        <taxon>Hexapoda</taxon>
        <taxon>Insecta</taxon>
        <taxon>Pterygota</taxon>
        <taxon>Neoptera</taxon>
        <taxon>Polyneoptera</taxon>
        <taxon>Phasmatodea</taxon>
        <taxon>Timematodea</taxon>
        <taxon>Timematoidea</taxon>
        <taxon>Timematidae</taxon>
        <taxon>Timema</taxon>
    </lineage>
</organism>
<name>A0A7R9PPW0_TIMGE</name>
<evidence type="ECO:0000256" key="2">
    <source>
        <dbReference type="SAM" id="Phobius"/>
    </source>
</evidence>
<gene>
    <name evidence="3" type="ORF">TGEB3V08_LOCUS8957</name>
</gene>
<keyword evidence="2" id="KW-0812">Transmembrane</keyword>
<feature type="transmembrane region" description="Helical" evidence="2">
    <location>
        <begin position="192"/>
        <end position="220"/>
    </location>
</feature>
<sequence length="535" mass="60132">MQWSEGLATDPEVPGLIPGASIFSEKSFQIIWEAVGLEQNCNDVTNKYELNRLNAKYNGPQLTKLPSERPVQPLIMLAYTHKNIPTPSEGGPADFTPSAVKAPPTTKKKSANLTQPVSGCSNLMLTALSLCYQSCPLFPPGALVVSFLLFPSPLRIPLSEVRIDAGKSYITDCMFQIFTNYIAGFIKNSWSAMTAVIDTVLSAMSTVTFLILPVVTYLLFFRSKTEHRKLYAHYSIPGWNFHLKRWWAYFKLYYLSQSDHCVSEDQDQILPSKEEERMEAPKKLNREEAGAGMESLEPRLLEVALTFAVHLQWVEDRNVDIECISTHLHNIDVSCQKGRVETGIDRDLETASWLIDLGKPLPGMGFPDGVIAMPQPLSPNPFPIYVNYVSEIRTPWGVGGPTSWTCERDQLAGWSVCEIIACSKKEELPPILSILVGESVDIMMVHGCDHAGNSIHIRITRRRHRVTDVWLHVQLQDGTHYQQPELDDYLSPTLKNGSLLSALYHWDAIYGIGDIRHARQSFYQAFPFEESKGKT</sequence>
<evidence type="ECO:0000313" key="3">
    <source>
        <dbReference type="EMBL" id="CAD7603912.1"/>
    </source>
</evidence>
<dbReference type="EMBL" id="OE843794">
    <property type="protein sequence ID" value="CAD7603912.1"/>
    <property type="molecule type" value="Genomic_DNA"/>
</dbReference>
<proteinExistence type="predicted"/>
<keyword evidence="2" id="KW-0472">Membrane</keyword>
<protein>
    <submittedName>
        <fullName evidence="3">Uncharacterized protein</fullName>
    </submittedName>
</protein>
<reference evidence="3" key="1">
    <citation type="submission" date="2020-11" db="EMBL/GenBank/DDBJ databases">
        <authorList>
            <person name="Tran Van P."/>
        </authorList>
    </citation>
    <scope>NUCLEOTIDE SEQUENCE</scope>
</reference>
<keyword evidence="2" id="KW-1133">Transmembrane helix</keyword>